<protein>
    <recommendedName>
        <fullName evidence="10">L,D-TPase catalytic domain-containing protein</fullName>
    </recommendedName>
</protein>
<accession>A0A6J4N6A9</accession>
<evidence type="ECO:0000256" key="7">
    <source>
        <dbReference type="ARBA" id="ARBA00022984"/>
    </source>
</evidence>
<dbReference type="Pfam" id="PF03734">
    <property type="entry name" value="YkuD"/>
    <property type="match status" value="1"/>
</dbReference>
<evidence type="ECO:0000256" key="8">
    <source>
        <dbReference type="ARBA" id="ARBA00023316"/>
    </source>
</evidence>
<dbReference type="Gene3D" id="2.40.440.10">
    <property type="entry name" value="L,D-transpeptidase catalytic domain-like"/>
    <property type="match status" value="1"/>
</dbReference>
<dbReference type="AlphaFoldDB" id="A0A6J4N6A9"/>
<gene>
    <name evidence="11" type="ORF">AVDCRST_MAG89-5014</name>
</gene>
<evidence type="ECO:0000256" key="3">
    <source>
        <dbReference type="ARBA" id="ARBA00022676"/>
    </source>
</evidence>
<feature type="active site" description="Proton donor/acceptor" evidence="9">
    <location>
        <position position="126"/>
    </location>
</feature>
<dbReference type="GO" id="GO:0016757">
    <property type="term" value="F:glycosyltransferase activity"/>
    <property type="evidence" value="ECO:0007669"/>
    <property type="project" value="UniProtKB-KW"/>
</dbReference>
<dbReference type="CDD" id="cd16913">
    <property type="entry name" value="YkuD_like"/>
    <property type="match status" value="1"/>
</dbReference>
<keyword evidence="6 9" id="KW-0133">Cell shape</keyword>
<dbReference type="GO" id="GO:0071555">
    <property type="term" value="P:cell wall organization"/>
    <property type="evidence" value="ECO:0007669"/>
    <property type="project" value="UniProtKB-UniRule"/>
</dbReference>
<evidence type="ECO:0000256" key="9">
    <source>
        <dbReference type="PROSITE-ProRule" id="PRU01373"/>
    </source>
</evidence>
<keyword evidence="4" id="KW-0808">Transferase</keyword>
<dbReference type="GO" id="GO:0071972">
    <property type="term" value="F:peptidoglycan L,D-transpeptidase activity"/>
    <property type="evidence" value="ECO:0007669"/>
    <property type="project" value="TreeGrafter"/>
</dbReference>
<dbReference type="InterPro" id="IPR038063">
    <property type="entry name" value="Transpep_catalytic_dom"/>
</dbReference>
<keyword evidence="5" id="KW-0378">Hydrolase</keyword>
<dbReference type="GO" id="GO:0005576">
    <property type="term" value="C:extracellular region"/>
    <property type="evidence" value="ECO:0007669"/>
    <property type="project" value="TreeGrafter"/>
</dbReference>
<keyword evidence="3" id="KW-0328">Glycosyltransferase</keyword>
<dbReference type="EMBL" id="CADCTV010001060">
    <property type="protein sequence ID" value="CAA9376062.1"/>
    <property type="molecule type" value="Genomic_DNA"/>
</dbReference>
<evidence type="ECO:0000256" key="2">
    <source>
        <dbReference type="ARBA" id="ARBA00005992"/>
    </source>
</evidence>
<dbReference type="InterPro" id="IPR005490">
    <property type="entry name" value="LD_TPept_cat_dom"/>
</dbReference>
<evidence type="ECO:0000256" key="1">
    <source>
        <dbReference type="ARBA" id="ARBA00004752"/>
    </source>
</evidence>
<name>A0A6J4N6A9_9BACT</name>
<dbReference type="GO" id="GO:0018104">
    <property type="term" value="P:peptidoglycan-protein cross-linking"/>
    <property type="evidence" value="ECO:0007669"/>
    <property type="project" value="TreeGrafter"/>
</dbReference>
<dbReference type="GO" id="GO:0008360">
    <property type="term" value="P:regulation of cell shape"/>
    <property type="evidence" value="ECO:0007669"/>
    <property type="project" value="UniProtKB-UniRule"/>
</dbReference>
<dbReference type="PANTHER" id="PTHR30582">
    <property type="entry name" value="L,D-TRANSPEPTIDASE"/>
    <property type="match status" value="1"/>
</dbReference>
<organism evidence="11">
    <name type="scientific">uncultured Gemmatimonadota bacterium</name>
    <dbReference type="NCBI Taxonomy" id="203437"/>
    <lineage>
        <taxon>Bacteria</taxon>
        <taxon>Pseudomonadati</taxon>
        <taxon>Gemmatimonadota</taxon>
        <taxon>environmental samples</taxon>
    </lineage>
</organism>
<comment type="pathway">
    <text evidence="1 9">Cell wall biogenesis; peptidoglycan biosynthesis.</text>
</comment>
<evidence type="ECO:0000259" key="10">
    <source>
        <dbReference type="PROSITE" id="PS52029"/>
    </source>
</evidence>
<feature type="domain" description="L,D-TPase catalytic" evidence="10">
    <location>
        <begin position="38"/>
        <end position="168"/>
    </location>
</feature>
<keyword evidence="7 9" id="KW-0573">Peptidoglycan synthesis</keyword>
<proteinExistence type="inferred from homology"/>
<dbReference type="InterPro" id="IPR050979">
    <property type="entry name" value="LD-transpeptidase"/>
</dbReference>
<evidence type="ECO:0000256" key="4">
    <source>
        <dbReference type="ARBA" id="ARBA00022679"/>
    </source>
</evidence>
<sequence length="195" mass="21798">MALAIAGTMVGGGMDVAQGSTSVRSEAAAERRASSGPFSLVVDLSDRELYVMRGDEVERTYPVAVGKAEHPTPRGAFNVRRLIWNPRWVPPDAEWARNRRARAPGDPRNPMGRVKIFFREPDYYIHGTHQEDTLGQAESHGCIRMRNADVIELARMVMENGGARRSPTWFRQVINRVRSTAEVGLSSPVTLRIRE</sequence>
<comment type="similarity">
    <text evidence="2">Belongs to the YkuD family.</text>
</comment>
<evidence type="ECO:0000256" key="5">
    <source>
        <dbReference type="ARBA" id="ARBA00022801"/>
    </source>
</evidence>
<evidence type="ECO:0000256" key="6">
    <source>
        <dbReference type="ARBA" id="ARBA00022960"/>
    </source>
</evidence>
<feature type="active site" description="Nucleophile" evidence="9">
    <location>
        <position position="142"/>
    </location>
</feature>
<dbReference type="PANTHER" id="PTHR30582:SF24">
    <property type="entry name" value="L,D-TRANSPEPTIDASE ERFK_SRFK-RELATED"/>
    <property type="match status" value="1"/>
</dbReference>
<dbReference type="SUPFAM" id="SSF141523">
    <property type="entry name" value="L,D-transpeptidase catalytic domain-like"/>
    <property type="match status" value="1"/>
</dbReference>
<reference evidence="11" key="1">
    <citation type="submission" date="2020-02" db="EMBL/GenBank/DDBJ databases">
        <authorList>
            <person name="Meier V. D."/>
        </authorList>
    </citation>
    <scope>NUCLEOTIDE SEQUENCE</scope>
    <source>
        <strain evidence="11">AVDCRST_MAG89</strain>
    </source>
</reference>
<dbReference type="PROSITE" id="PS52029">
    <property type="entry name" value="LD_TPASE"/>
    <property type="match status" value="1"/>
</dbReference>
<keyword evidence="8 9" id="KW-0961">Cell wall biogenesis/degradation</keyword>
<evidence type="ECO:0000313" key="11">
    <source>
        <dbReference type="EMBL" id="CAA9376062.1"/>
    </source>
</evidence>
<dbReference type="UniPathway" id="UPA00219"/>